<name>A0A5C8F506_9SPIR</name>
<evidence type="ECO:0000313" key="1">
    <source>
        <dbReference type="EMBL" id="TXJ44494.1"/>
    </source>
</evidence>
<gene>
    <name evidence="1" type="ORF">EPJ70_08080</name>
</gene>
<dbReference type="EMBL" id="SAYG01000009">
    <property type="protein sequence ID" value="TXJ44494.1"/>
    <property type="molecule type" value="Genomic_DNA"/>
</dbReference>
<protein>
    <submittedName>
        <fullName evidence="1">Uncharacterized protein</fullName>
    </submittedName>
</protein>
<sequence>MICDYTYNIINNTNRQIVSTQNGILKASKKYLLRFRADSVLYGNNFINYFDKFKNFNNKYKIFENRIIVSSIFTKEYSDTKGFYTTFFMYKIFSFWINKRYKKLFYEY</sequence>
<accession>A0A5C8F506</accession>
<dbReference type="Pfam" id="PF07507">
    <property type="entry name" value="WavE"/>
    <property type="match status" value="1"/>
</dbReference>
<proteinExistence type="predicted"/>
<evidence type="ECO:0000313" key="2">
    <source>
        <dbReference type="Proteomes" id="UP000324574"/>
    </source>
</evidence>
<reference evidence="1 2" key="1">
    <citation type="journal article" date="1992" name="Lakartidningen">
        <title>[Penicillin V and not amoxicillin is the first choice preparation in acute otitis].</title>
        <authorList>
            <person name="Kamme C."/>
            <person name="Lundgren K."/>
            <person name="Prellner K."/>
        </authorList>
    </citation>
    <scope>NUCLEOTIDE SEQUENCE [LARGE SCALE GENOMIC DNA]</scope>
    <source>
        <strain evidence="1 2">PC3714II</strain>
    </source>
</reference>
<dbReference type="Proteomes" id="UP000324574">
    <property type="component" value="Unassembled WGS sequence"/>
</dbReference>
<organism evidence="1 2">
    <name type="scientific">Brachyspira aalborgi</name>
    <dbReference type="NCBI Taxonomy" id="29522"/>
    <lineage>
        <taxon>Bacteria</taxon>
        <taxon>Pseudomonadati</taxon>
        <taxon>Spirochaetota</taxon>
        <taxon>Spirochaetia</taxon>
        <taxon>Brachyspirales</taxon>
        <taxon>Brachyspiraceae</taxon>
        <taxon>Brachyspira</taxon>
    </lineage>
</organism>
<comment type="caution">
    <text evidence="1">The sequence shown here is derived from an EMBL/GenBank/DDBJ whole genome shotgun (WGS) entry which is preliminary data.</text>
</comment>
<dbReference type="InterPro" id="IPR011122">
    <property type="entry name" value="WavE"/>
</dbReference>
<dbReference type="AlphaFoldDB" id="A0A5C8F506"/>